<dbReference type="InterPro" id="IPR027417">
    <property type="entry name" value="P-loop_NTPase"/>
</dbReference>
<evidence type="ECO:0000256" key="15">
    <source>
        <dbReference type="ARBA" id="ARBA00048610"/>
    </source>
</evidence>
<dbReference type="CDD" id="cd03257">
    <property type="entry name" value="ABC_NikE_OppD_transporters"/>
    <property type="match status" value="1"/>
</dbReference>
<evidence type="ECO:0000256" key="8">
    <source>
        <dbReference type="ARBA" id="ARBA00022967"/>
    </source>
</evidence>
<keyword evidence="6" id="KW-0547">Nucleotide-binding</keyword>
<gene>
    <name evidence="18" type="ORF">IAC80_02105</name>
</gene>
<evidence type="ECO:0000313" key="18">
    <source>
        <dbReference type="EMBL" id="HIV22712.1"/>
    </source>
</evidence>
<sequence>MSCDHKHHILQINNLSVSFRQYENGRSHRQIDLPVISRLSVSVHEGEIVAVVGSSGSGKSLLAHAILDLLPYNAVCSGEIYFNGEPLDKDRIARLRGKNIAFVPQSTTYLDPLMKVGRQVRGGRGEGRAKKQRELFRRYGLGPETDGKYPFECSGGMTRRVLLTSALMGDPDLIIADEPTPGMDLELAKQSMADFREFADTGKGVLLITHDIELALEVADRIAVFYAGTTVEEAPVEDFRSEETLRHPYTRALWRAMPQNGFIPLEGTQPYVKDMPAGCPFGPRCQWYSRECAGEIPLKRVGCGTVRCVKCQGEEVHIHHHHGDGNYHHTHGRSPEEHVHEIRMGDRT</sequence>
<dbReference type="Gene3D" id="3.40.50.300">
    <property type="entry name" value="P-loop containing nucleotide triphosphate hydrolases"/>
    <property type="match status" value="1"/>
</dbReference>
<keyword evidence="8" id="KW-1278">Translocase</keyword>
<evidence type="ECO:0000256" key="11">
    <source>
        <dbReference type="ARBA" id="ARBA00023136"/>
    </source>
</evidence>
<dbReference type="InterPro" id="IPR050388">
    <property type="entry name" value="ABC_Ni/Peptide_Import"/>
</dbReference>
<keyword evidence="10" id="KW-0921">Nickel transport</keyword>
<comment type="subcellular location">
    <subcellularLocation>
        <location evidence="1">Cell membrane</location>
        <topology evidence="1">Peripheral membrane protein</topology>
    </subcellularLocation>
</comment>
<dbReference type="SUPFAM" id="SSF52540">
    <property type="entry name" value="P-loop containing nucleoside triphosphate hydrolases"/>
    <property type="match status" value="1"/>
</dbReference>
<evidence type="ECO:0000256" key="12">
    <source>
        <dbReference type="ARBA" id="ARBA00038669"/>
    </source>
</evidence>
<evidence type="ECO:0000256" key="6">
    <source>
        <dbReference type="ARBA" id="ARBA00022741"/>
    </source>
</evidence>
<accession>A0A9D1NYI5</accession>
<dbReference type="EC" id="7.2.2.11" evidence="13"/>
<evidence type="ECO:0000256" key="16">
    <source>
        <dbReference type="SAM" id="MobiDB-lite"/>
    </source>
</evidence>
<keyword evidence="3" id="KW-0813">Transport</keyword>
<keyword evidence="11" id="KW-0472">Membrane</keyword>
<evidence type="ECO:0000256" key="3">
    <source>
        <dbReference type="ARBA" id="ARBA00022448"/>
    </source>
</evidence>
<name>A0A9D1NYI5_9FIRM</name>
<dbReference type="NCBIfam" id="TIGR01727">
    <property type="entry name" value="oligo_HPY"/>
    <property type="match status" value="1"/>
</dbReference>
<dbReference type="GO" id="GO:0016887">
    <property type="term" value="F:ATP hydrolysis activity"/>
    <property type="evidence" value="ECO:0007669"/>
    <property type="project" value="InterPro"/>
</dbReference>
<evidence type="ECO:0000256" key="4">
    <source>
        <dbReference type="ARBA" id="ARBA00022475"/>
    </source>
</evidence>
<evidence type="ECO:0000256" key="7">
    <source>
        <dbReference type="ARBA" id="ARBA00022840"/>
    </source>
</evidence>
<keyword evidence="7 18" id="KW-0067">ATP-binding</keyword>
<keyword evidence="9" id="KW-0406">Ion transport</keyword>
<dbReference type="AlphaFoldDB" id="A0A9D1NYI5"/>
<keyword evidence="4" id="KW-1003">Cell membrane</keyword>
<evidence type="ECO:0000256" key="1">
    <source>
        <dbReference type="ARBA" id="ARBA00004202"/>
    </source>
</evidence>
<reference evidence="18" key="1">
    <citation type="submission" date="2020-10" db="EMBL/GenBank/DDBJ databases">
        <authorList>
            <person name="Gilroy R."/>
        </authorList>
    </citation>
    <scope>NUCLEOTIDE SEQUENCE</scope>
    <source>
        <strain evidence="18">ChiBcec6-7307</strain>
    </source>
</reference>
<dbReference type="GO" id="GO:0015833">
    <property type="term" value="P:peptide transport"/>
    <property type="evidence" value="ECO:0007669"/>
    <property type="project" value="InterPro"/>
</dbReference>
<evidence type="ECO:0000313" key="19">
    <source>
        <dbReference type="Proteomes" id="UP000886889"/>
    </source>
</evidence>
<dbReference type="GO" id="GO:0005524">
    <property type="term" value="F:ATP binding"/>
    <property type="evidence" value="ECO:0007669"/>
    <property type="project" value="UniProtKB-KW"/>
</dbReference>
<reference evidence="18" key="2">
    <citation type="journal article" date="2021" name="PeerJ">
        <title>Extensive microbial diversity within the chicken gut microbiome revealed by metagenomics and culture.</title>
        <authorList>
            <person name="Gilroy R."/>
            <person name="Ravi A."/>
            <person name="Getino M."/>
            <person name="Pursley I."/>
            <person name="Horton D.L."/>
            <person name="Alikhan N.F."/>
            <person name="Baker D."/>
            <person name="Gharbi K."/>
            <person name="Hall N."/>
            <person name="Watson M."/>
            <person name="Adriaenssens E.M."/>
            <person name="Foster-Nyarko E."/>
            <person name="Jarju S."/>
            <person name="Secka A."/>
            <person name="Antonio M."/>
            <person name="Oren A."/>
            <person name="Chaudhuri R.R."/>
            <person name="La Ragione R."/>
            <person name="Hildebrand F."/>
            <person name="Pallen M.J."/>
        </authorList>
    </citation>
    <scope>NUCLEOTIDE SEQUENCE</scope>
    <source>
        <strain evidence="18">ChiBcec6-7307</strain>
    </source>
</reference>
<dbReference type="EMBL" id="DVOS01000023">
    <property type="protein sequence ID" value="HIV22712.1"/>
    <property type="molecule type" value="Genomic_DNA"/>
</dbReference>
<evidence type="ECO:0000256" key="2">
    <source>
        <dbReference type="ARBA" id="ARBA00005417"/>
    </source>
</evidence>
<dbReference type="GO" id="GO:0015413">
    <property type="term" value="F:ABC-type nickel transporter activity"/>
    <property type="evidence" value="ECO:0007669"/>
    <property type="project" value="UniProtKB-EC"/>
</dbReference>
<comment type="caution">
    <text evidence="18">The sequence shown here is derived from an EMBL/GenBank/DDBJ whole genome shotgun (WGS) entry which is preliminary data.</text>
</comment>
<evidence type="ECO:0000256" key="10">
    <source>
        <dbReference type="ARBA" id="ARBA00023112"/>
    </source>
</evidence>
<evidence type="ECO:0000259" key="17">
    <source>
        <dbReference type="PROSITE" id="PS50893"/>
    </source>
</evidence>
<comment type="subunit">
    <text evidence="12">The complex is composed of two ATP-binding proteins (NikD and NikE), two transmembrane proteins (NikB and NikC) and a solute-binding protein (NikA).</text>
</comment>
<organism evidence="18 19">
    <name type="scientific">Candidatus Merdiplasma excrementigallinarum</name>
    <dbReference type="NCBI Taxonomy" id="2840864"/>
    <lineage>
        <taxon>Bacteria</taxon>
        <taxon>Bacillati</taxon>
        <taxon>Bacillota</taxon>
        <taxon>Clostridia</taxon>
        <taxon>Lachnospirales</taxon>
        <taxon>Lachnospiraceae</taxon>
        <taxon>Lachnospiraceae incertae sedis</taxon>
        <taxon>Candidatus Merdiplasma</taxon>
    </lineage>
</organism>
<dbReference type="PROSITE" id="PS50893">
    <property type="entry name" value="ABC_TRANSPORTER_2"/>
    <property type="match status" value="1"/>
</dbReference>
<dbReference type="GO" id="GO:0005886">
    <property type="term" value="C:plasma membrane"/>
    <property type="evidence" value="ECO:0007669"/>
    <property type="project" value="UniProtKB-SubCell"/>
</dbReference>
<evidence type="ECO:0000256" key="13">
    <source>
        <dbReference type="ARBA" id="ARBA00039098"/>
    </source>
</evidence>
<dbReference type="SMART" id="SM00382">
    <property type="entry name" value="AAA"/>
    <property type="match status" value="1"/>
</dbReference>
<feature type="region of interest" description="Disordered" evidence="16">
    <location>
        <begin position="322"/>
        <end position="348"/>
    </location>
</feature>
<evidence type="ECO:0000256" key="14">
    <source>
        <dbReference type="ARBA" id="ARBA00044143"/>
    </source>
</evidence>
<dbReference type="InterPro" id="IPR013563">
    <property type="entry name" value="Oligopep_ABC_C"/>
</dbReference>
<dbReference type="PANTHER" id="PTHR43297:SF13">
    <property type="entry name" value="NICKEL ABC TRANSPORTER, ATP-BINDING PROTEIN"/>
    <property type="match status" value="1"/>
</dbReference>
<comment type="similarity">
    <text evidence="2">Belongs to the ABC transporter superfamily.</text>
</comment>
<dbReference type="Pfam" id="PF00005">
    <property type="entry name" value="ABC_tran"/>
    <property type="match status" value="1"/>
</dbReference>
<evidence type="ECO:0000256" key="9">
    <source>
        <dbReference type="ARBA" id="ARBA00023065"/>
    </source>
</evidence>
<dbReference type="InterPro" id="IPR003593">
    <property type="entry name" value="AAA+_ATPase"/>
</dbReference>
<protein>
    <recommendedName>
        <fullName evidence="14">Nickel import system ATP-binding protein NikD</fullName>
        <ecNumber evidence="13">7.2.2.11</ecNumber>
    </recommendedName>
</protein>
<dbReference type="Proteomes" id="UP000886889">
    <property type="component" value="Unassembled WGS sequence"/>
</dbReference>
<dbReference type="PANTHER" id="PTHR43297">
    <property type="entry name" value="OLIGOPEPTIDE TRANSPORT ATP-BINDING PROTEIN APPD"/>
    <property type="match status" value="1"/>
</dbReference>
<keyword evidence="5" id="KW-0533">Nickel</keyword>
<proteinExistence type="inferred from homology"/>
<dbReference type="Pfam" id="PF08352">
    <property type="entry name" value="oligo_HPY"/>
    <property type="match status" value="1"/>
</dbReference>
<comment type="catalytic activity">
    <reaction evidence="15">
        <text>Ni(2+)(out) + ATP + H2O = Ni(2+)(in) + ADP + phosphate + H(+)</text>
        <dbReference type="Rhea" id="RHEA:15557"/>
        <dbReference type="ChEBI" id="CHEBI:15377"/>
        <dbReference type="ChEBI" id="CHEBI:15378"/>
        <dbReference type="ChEBI" id="CHEBI:30616"/>
        <dbReference type="ChEBI" id="CHEBI:43474"/>
        <dbReference type="ChEBI" id="CHEBI:49786"/>
        <dbReference type="ChEBI" id="CHEBI:456216"/>
        <dbReference type="EC" id="7.2.2.11"/>
    </reaction>
    <physiologicalReaction direction="left-to-right" evidence="15">
        <dbReference type="Rhea" id="RHEA:15558"/>
    </physiologicalReaction>
</comment>
<dbReference type="InterPro" id="IPR003439">
    <property type="entry name" value="ABC_transporter-like_ATP-bd"/>
</dbReference>
<evidence type="ECO:0000256" key="5">
    <source>
        <dbReference type="ARBA" id="ARBA00022596"/>
    </source>
</evidence>
<feature type="domain" description="ABC transporter" evidence="17">
    <location>
        <begin position="10"/>
        <end position="252"/>
    </location>
</feature>